<accession>A0A7Z0EHL2</accession>
<gene>
    <name evidence="2" type="ORF">HNR05_003419</name>
</gene>
<comment type="caution">
    <text evidence="2">The sequence shown here is derived from an EMBL/GenBank/DDBJ whole genome shotgun (WGS) entry which is preliminary data.</text>
</comment>
<protein>
    <submittedName>
        <fullName evidence="2">Uncharacterized protein</fullName>
    </submittedName>
</protein>
<keyword evidence="3" id="KW-1185">Reference proteome</keyword>
<organism evidence="2 3">
    <name type="scientific">Glaciibacter psychrotolerans</name>
    <dbReference type="NCBI Taxonomy" id="670054"/>
    <lineage>
        <taxon>Bacteria</taxon>
        <taxon>Bacillati</taxon>
        <taxon>Actinomycetota</taxon>
        <taxon>Actinomycetes</taxon>
        <taxon>Micrococcales</taxon>
        <taxon>Microbacteriaceae</taxon>
        <taxon>Glaciibacter</taxon>
    </lineage>
</organism>
<evidence type="ECO:0000313" key="2">
    <source>
        <dbReference type="EMBL" id="NYJ21628.1"/>
    </source>
</evidence>
<dbReference type="Proteomes" id="UP000537260">
    <property type="component" value="Unassembled WGS sequence"/>
</dbReference>
<dbReference type="AlphaFoldDB" id="A0A7Z0EHL2"/>
<keyword evidence="1" id="KW-0812">Transmembrane</keyword>
<feature type="transmembrane region" description="Helical" evidence="1">
    <location>
        <begin position="6"/>
        <end position="28"/>
    </location>
</feature>
<keyword evidence="1" id="KW-1133">Transmembrane helix</keyword>
<proteinExistence type="predicted"/>
<sequence>MQEIFETALIVWVIVGVVLGLSAVIALARAPYRKKK</sequence>
<evidence type="ECO:0000256" key="1">
    <source>
        <dbReference type="SAM" id="Phobius"/>
    </source>
</evidence>
<evidence type="ECO:0000313" key="3">
    <source>
        <dbReference type="Proteomes" id="UP000537260"/>
    </source>
</evidence>
<dbReference type="EMBL" id="JACCFM010000001">
    <property type="protein sequence ID" value="NYJ21628.1"/>
    <property type="molecule type" value="Genomic_DNA"/>
</dbReference>
<name>A0A7Z0EHL2_9MICO</name>
<keyword evidence="1" id="KW-0472">Membrane</keyword>
<reference evidence="2 3" key="1">
    <citation type="submission" date="2020-07" db="EMBL/GenBank/DDBJ databases">
        <title>Sequencing the genomes of 1000 actinobacteria strains.</title>
        <authorList>
            <person name="Klenk H.-P."/>
        </authorList>
    </citation>
    <scope>NUCLEOTIDE SEQUENCE [LARGE SCALE GENOMIC DNA]</scope>
    <source>
        <strain evidence="2 3">LI1</strain>
    </source>
</reference>